<evidence type="ECO:0000256" key="4">
    <source>
        <dbReference type="ARBA" id="ARBA00022475"/>
    </source>
</evidence>
<comment type="similarity">
    <text evidence="3">Belongs to the peptidase M50B family.</text>
</comment>
<evidence type="ECO:0000256" key="6">
    <source>
        <dbReference type="ARBA" id="ARBA00022692"/>
    </source>
</evidence>
<keyword evidence="7" id="KW-0479">Metal-binding</keyword>
<keyword evidence="8" id="KW-0378">Hydrolase</keyword>
<comment type="subcellular location">
    <subcellularLocation>
        <location evidence="2">Cell membrane</location>
        <topology evidence="2">Multi-pass membrane protein</topology>
    </subcellularLocation>
</comment>
<dbReference type="PANTHER" id="PTHR35864">
    <property type="entry name" value="ZINC METALLOPROTEASE MJ0611-RELATED"/>
    <property type="match status" value="1"/>
</dbReference>
<dbReference type="Pfam" id="PF02163">
    <property type="entry name" value="Peptidase_M50"/>
    <property type="match status" value="1"/>
</dbReference>
<evidence type="ECO:0000256" key="2">
    <source>
        <dbReference type="ARBA" id="ARBA00004651"/>
    </source>
</evidence>
<accession>A0A1J4VA76</accession>
<evidence type="ECO:0000256" key="1">
    <source>
        <dbReference type="ARBA" id="ARBA00001947"/>
    </source>
</evidence>
<sequence>MQADPIFFAIFIVILIFSVIAHEISHGYVAHMLGDPTAKLAGRLTLDPRKHLDPLGSFIVPALMYFGTGMMFGWAKPVPYNPYNLRNQRWGTALVGAAGAGANLLIALVLGTLIRFGGALEIPGSFLQFMGIIVALNLLLAVFNLIPIPPLDGSKVLFAFLPLRFDHIREFLERYALFFLLLVIFFGVDFIHPIIGFLYTLITGSPYF</sequence>
<dbReference type="GO" id="GO:0006508">
    <property type="term" value="P:proteolysis"/>
    <property type="evidence" value="ECO:0007669"/>
    <property type="project" value="UniProtKB-KW"/>
</dbReference>
<gene>
    <name evidence="15" type="ORF">AUJ44_04160</name>
</gene>
<keyword evidence="10 13" id="KW-1133">Transmembrane helix</keyword>
<dbReference type="Proteomes" id="UP000183206">
    <property type="component" value="Unassembled WGS sequence"/>
</dbReference>
<name>A0A1J4VA76_9BACT</name>
<dbReference type="InterPro" id="IPR008915">
    <property type="entry name" value="Peptidase_M50"/>
</dbReference>
<feature type="transmembrane region" description="Helical" evidence="13">
    <location>
        <begin position="6"/>
        <end position="34"/>
    </location>
</feature>
<evidence type="ECO:0000256" key="13">
    <source>
        <dbReference type="SAM" id="Phobius"/>
    </source>
</evidence>
<dbReference type="InterPro" id="IPR044537">
    <property type="entry name" value="Rip2-like"/>
</dbReference>
<feature type="transmembrane region" description="Helical" evidence="13">
    <location>
        <begin position="126"/>
        <end position="146"/>
    </location>
</feature>
<keyword evidence="9" id="KW-0862">Zinc</keyword>
<keyword evidence="5" id="KW-0645">Protease</keyword>
<feature type="domain" description="Peptidase M50" evidence="14">
    <location>
        <begin position="126"/>
        <end position="181"/>
    </location>
</feature>
<evidence type="ECO:0000256" key="8">
    <source>
        <dbReference type="ARBA" id="ARBA00022801"/>
    </source>
</evidence>
<evidence type="ECO:0000313" key="15">
    <source>
        <dbReference type="EMBL" id="OIO31653.1"/>
    </source>
</evidence>
<dbReference type="EMBL" id="MNVO01000059">
    <property type="protein sequence ID" value="OIO31653.1"/>
    <property type="molecule type" value="Genomic_DNA"/>
</dbReference>
<keyword evidence="12 13" id="KW-0472">Membrane</keyword>
<evidence type="ECO:0000313" key="16">
    <source>
        <dbReference type="Proteomes" id="UP000183206"/>
    </source>
</evidence>
<evidence type="ECO:0000256" key="11">
    <source>
        <dbReference type="ARBA" id="ARBA00023049"/>
    </source>
</evidence>
<comment type="caution">
    <text evidence="15">The sequence shown here is derived from an EMBL/GenBank/DDBJ whole genome shotgun (WGS) entry which is preliminary data.</text>
</comment>
<evidence type="ECO:0000256" key="3">
    <source>
        <dbReference type="ARBA" id="ARBA00007931"/>
    </source>
</evidence>
<evidence type="ECO:0000259" key="14">
    <source>
        <dbReference type="Pfam" id="PF02163"/>
    </source>
</evidence>
<feature type="transmembrane region" description="Helical" evidence="13">
    <location>
        <begin position="55"/>
        <end position="74"/>
    </location>
</feature>
<evidence type="ECO:0000256" key="5">
    <source>
        <dbReference type="ARBA" id="ARBA00022670"/>
    </source>
</evidence>
<protein>
    <recommendedName>
        <fullName evidence="14">Peptidase M50 domain-containing protein</fullName>
    </recommendedName>
</protein>
<keyword evidence="4" id="KW-1003">Cell membrane</keyword>
<dbReference type="GO" id="GO:0008237">
    <property type="term" value="F:metallopeptidase activity"/>
    <property type="evidence" value="ECO:0007669"/>
    <property type="project" value="UniProtKB-KW"/>
</dbReference>
<evidence type="ECO:0000256" key="7">
    <source>
        <dbReference type="ARBA" id="ARBA00022723"/>
    </source>
</evidence>
<evidence type="ECO:0000256" key="9">
    <source>
        <dbReference type="ARBA" id="ARBA00022833"/>
    </source>
</evidence>
<dbReference type="STRING" id="1805282.AUJ44_04160"/>
<evidence type="ECO:0000256" key="10">
    <source>
        <dbReference type="ARBA" id="ARBA00022989"/>
    </source>
</evidence>
<comment type="cofactor">
    <cofactor evidence="1">
        <name>Zn(2+)</name>
        <dbReference type="ChEBI" id="CHEBI:29105"/>
    </cofactor>
</comment>
<proteinExistence type="inferred from homology"/>
<dbReference type="CDD" id="cd06158">
    <property type="entry name" value="S2P-M50_like_1"/>
    <property type="match status" value="1"/>
</dbReference>
<feature type="transmembrane region" description="Helical" evidence="13">
    <location>
        <begin position="94"/>
        <end position="114"/>
    </location>
</feature>
<dbReference type="GO" id="GO:0005886">
    <property type="term" value="C:plasma membrane"/>
    <property type="evidence" value="ECO:0007669"/>
    <property type="project" value="UniProtKB-SubCell"/>
</dbReference>
<dbReference type="GO" id="GO:0046872">
    <property type="term" value="F:metal ion binding"/>
    <property type="evidence" value="ECO:0007669"/>
    <property type="project" value="UniProtKB-KW"/>
</dbReference>
<evidence type="ECO:0000256" key="12">
    <source>
        <dbReference type="ARBA" id="ARBA00023136"/>
    </source>
</evidence>
<reference evidence="15 16" key="1">
    <citation type="journal article" date="2016" name="Environ. Microbiol.">
        <title>Genomic resolution of a cold subsurface aquifer community provides metabolic insights for novel microbes adapted to high CO concentrations.</title>
        <authorList>
            <person name="Probst A.J."/>
            <person name="Castelle C.J."/>
            <person name="Singh A."/>
            <person name="Brown C.T."/>
            <person name="Anantharaman K."/>
            <person name="Sharon I."/>
            <person name="Hug L.A."/>
            <person name="Burstein D."/>
            <person name="Emerson J.B."/>
            <person name="Thomas B.C."/>
            <person name="Banfield J.F."/>
        </authorList>
    </citation>
    <scope>NUCLEOTIDE SEQUENCE [LARGE SCALE GENOMIC DNA]</scope>
    <source>
        <strain evidence="15">CG1_02_47_685</strain>
    </source>
</reference>
<dbReference type="PANTHER" id="PTHR35864:SF1">
    <property type="entry name" value="ZINC METALLOPROTEASE YWHC-RELATED"/>
    <property type="match status" value="1"/>
</dbReference>
<keyword evidence="6 13" id="KW-0812">Transmembrane</keyword>
<keyword evidence="11" id="KW-0482">Metalloprotease</keyword>
<dbReference type="InterPro" id="IPR052348">
    <property type="entry name" value="Metallopeptidase_M50B"/>
</dbReference>
<dbReference type="AlphaFoldDB" id="A0A1J4VA76"/>
<organism evidence="15 16">
    <name type="scientific">Candidatus Nomurabacteria bacterium CG1_02_47_685</name>
    <dbReference type="NCBI Taxonomy" id="1805282"/>
    <lineage>
        <taxon>Bacteria</taxon>
        <taxon>Candidatus Nomuraibacteriota</taxon>
    </lineage>
</organism>
<feature type="transmembrane region" description="Helical" evidence="13">
    <location>
        <begin position="175"/>
        <end position="202"/>
    </location>
</feature>